<proteinExistence type="predicted"/>
<feature type="domain" description="Acetyl xylan esterase" evidence="2">
    <location>
        <begin position="29"/>
        <end position="302"/>
    </location>
</feature>
<evidence type="ECO:0000256" key="1">
    <source>
        <dbReference type="PIRSR" id="PIRSR639069-2"/>
    </source>
</evidence>
<comment type="caution">
    <text evidence="3">The sequence shown here is derived from an EMBL/GenBank/DDBJ whole genome shotgun (WGS) entry which is preliminary data.</text>
</comment>
<dbReference type="SUPFAM" id="SSF53474">
    <property type="entry name" value="alpha/beta-Hydrolases"/>
    <property type="match status" value="1"/>
</dbReference>
<protein>
    <submittedName>
        <fullName evidence="3">Deacetylase</fullName>
    </submittedName>
</protein>
<evidence type="ECO:0000313" key="4">
    <source>
        <dbReference type="Proteomes" id="UP000321567"/>
    </source>
</evidence>
<evidence type="ECO:0000313" key="3">
    <source>
        <dbReference type="EMBL" id="GEO82117.1"/>
    </source>
</evidence>
<sequence length="319" mass="35192">MSVPLRHPFAFDPTYGLDLSALLAVPVPAAPLDFDAFWRARYLRARARDPRPRLKRQDLVHPAWTVHDIAYTSTGDFPIGGWLLLPRSGVVRRGLVVGHGYGGRDQPDLDLPLTDTAVLFPCCRGLSRSQRPPLSPDPAWHVLHDIDRRDAYVIGGCVEDLWVGASVLTTLYPWLEGHLGYAGISFGGGVGALALAWDDRFDRGHLALPTFGNQPLRLTLPTTGSAAAVQAYERRTGHALDTLRYYDAASAALRIKQPMLVAAALFDPAVAPPCQFSIYNALKGRKEIFILDAGHFEYPGEAEQKARLLERLRVFFHAP</sequence>
<dbReference type="InterPro" id="IPR008391">
    <property type="entry name" value="AXE1_dom"/>
</dbReference>
<evidence type="ECO:0000259" key="2">
    <source>
        <dbReference type="Pfam" id="PF05448"/>
    </source>
</evidence>
<dbReference type="GO" id="GO:0052689">
    <property type="term" value="F:carboxylic ester hydrolase activity"/>
    <property type="evidence" value="ECO:0007669"/>
    <property type="project" value="TreeGrafter"/>
</dbReference>
<dbReference type="Proteomes" id="UP000321567">
    <property type="component" value="Unassembled WGS sequence"/>
</dbReference>
<dbReference type="InterPro" id="IPR039069">
    <property type="entry name" value="CE7"/>
</dbReference>
<reference evidence="3 4" key="1">
    <citation type="submission" date="2019-07" db="EMBL/GenBank/DDBJ databases">
        <title>Whole genome shotgun sequence of Rhodospirillum oryzae NBRC 107573.</title>
        <authorList>
            <person name="Hosoyama A."/>
            <person name="Uohara A."/>
            <person name="Ohji S."/>
            <person name="Ichikawa N."/>
        </authorList>
    </citation>
    <scope>NUCLEOTIDE SEQUENCE [LARGE SCALE GENOMIC DNA]</scope>
    <source>
        <strain evidence="3 4">NBRC 107573</strain>
    </source>
</reference>
<dbReference type="PANTHER" id="PTHR40111">
    <property type="entry name" value="CEPHALOSPORIN-C DEACETYLASE"/>
    <property type="match status" value="1"/>
</dbReference>
<keyword evidence="4" id="KW-1185">Reference proteome</keyword>
<dbReference type="OrthoDB" id="9770528at2"/>
<feature type="binding site" evidence="1">
    <location>
        <position position="101"/>
    </location>
    <ligand>
        <name>substrate</name>
    </ligand>
</feature>
<dbReference type="PANTHER" id="PTHR40111:SF1">
    <property type="entry name" value="CEPHALOSPORIN-C DEACETYLASE"/>
    <property type="match status" value="1"/>
</dbReference>
<dbReference type="RefSeq" id="WP_147164131.1">
    <property type="nucleotide sequence ID" value="NZ_BJZO01000061.1"/>
</dbReference>
<organism evidence="3 4">
    <name type="scientific">Pararhodospirillum oryzae</name>
    <dbReference type="NCBI Taxonomy" id="478448"/>
    <lineage>
        <taxon>Bacteria</taxon>
        <taxon>Pseudomonadati</taxon>
        <taxon>Pseudomonadota</taxon>
        <taxon>Alphaproteobacteria</taxon>
        <taxon>Rhodospirillales</taxon>
        <taxon>Rhodospirillaceae</taxon>
        <taxon>Pararhodospirillum</taxon>
    </lineage>
</organism>
<gene>
    <name evidence="3" type="ORF">ROR02_22480</name>
</gene>
<dbReference type="EMBL" id="BJZO01000061">
    <property type="protein sequence ID" value="GEO82117.1"/>
    <property type="molecule type" value="Genomic_DNA"/>
</dbReference>
<name>A0A512H9I3_9PROT</name>
<dbReference type="Pfam" id="PF05448">
    <property type="entry name" value="AXE1"/>
    <property type="match status" value="1"/>
</dbReference>
<dbReference type="AlphaFoldDB" id="A0A512H9I3"/>
<dbReference type="Gene3D" id="3.40.50.1820">
    <property type="entry name" value="alpha/beta hydrolase"/>
    <property type="match status" value="1"/>
</dbReference>
<dbReference type="InterPro" id="IPR029058">
    <property type="entry name" value="AB_hydrolase_fold"/>
</dbReference>
<accession>A0A512H9I3</accession>
<dbReference type="GO" id="GO:0005976">
    <property type="term" value="P:polysaccharide metabolic process"/>
    <property type="evidence" value="ECO:0007669"/>
    <property type="project" value="TreeGrafter"/>
</dbReference>